<protein>
    <recommendedName>
        <fullName evidence="3">AAA+ ATPase domain-containing protein</fullName>
    </recommendedName>
</protein>
<dbReference type="InterPro" id="IPR027417">
    <property type="entry name" value="P-loop_NTPase"/>
</dbReference>
<name>A0A2I1CQ02_ASPC2</name>
<accession>A0A2I1CQ02</accession>
<dbReference type="Proteomes" id="UP000234254">
    <property type="component" value="Unassembled WGS sequence"/>
</dbReference>
<dbReference type="Gene3D" id="3.40.50.300">
    <property type="entry name" value="P-loop containing nucleotide triphosphate hydrolases"/>
    <property type="match status" value="1"/>
</dbReference>
<evidence type="ECO:0000313" key="1">
    <source>
        <dbReference type="EMBL" id="PKX99693.1"/>
    </source>
</evidence>
<comment type="caution">
    <text evidence="1">The sequence shown here is derived from an EMBL/GenBank/DDBJ whole genome shotgun (WGS) entry which is preliminary data.</text>
</comment>
<dbReference type="EMBL" id="MSFM01000044">
    <property type="protein sequence ID" value="PKX99693.1"/>
    <property type="molecule type" value="Genomic_DNA"/>
</dbReference>
<proteinExistence type="predicted"/>
<dbReference type="GeneID" id="36543758"/>
<organism evidence="1 2">
    <name type="scientific">Aspergillus campestris (strain IBT 28561)</name>
    <dbReference type="NCBI Taxonomy" id="1392248"/>
    <lineage>
        <taxon>Eukaryota</taxon>
        <taxon>Fungi</taxon>
        <taxon>Dikarya</taxon>
        <taxon>Ascomycota</taxon>
        <taxon>Pezizomycotina</taxon>
        <taxon>Eurotiomycetes</taxon>
        <taxon>Eurotiomycetidae</taxon>
        <taxon>Eurotiales</taxon>
        <taxon>Aspergillaceae</taxon>
        <taxon>Aspergillus</taxon>
        <taxon>Aspergillus subgen. Circumdati</taxon>
    </lineage>
</organism>
<dbReference type="SUPFAM" id="SSF52540">
    <property type="entry name" value="P-loop containing nucleoside triphosphate hydrolases"/>
    <property type="match status" value="1"/>
</dbReference>
<evidence type="ECO:0008006" key="3">
    <source>
        <dbReference type="Google" id="ProtNLM"/>
    </source>
</evidence>
<reference evidence="1" key="1">
    <citation type="submission" date="2016-12" db="EMBL/GenBank/DDBJ databases">
        <title>The genomes of Aspergillus section Nigri reveals drivers in fungal speciation.</title>
        <authorList>
            <consortium name="DOE Joint Genome Institute"/>
            <person name="Vesth T.C."/>
            <person name="Nybo J."/>
            <person name="Theobald S."/>
            <person name="Brandl J."/>
            <person name="Frisvad J.C."/>
            <person name="Nielsen K.F."/>
            <person name="Lyhne E.K."/>
            <person name="Kogle M.E."/>
            <person name="Kuo A."/>
            <person name="Riley R."/>
            <person name="Clum A."/>
            <person name="Nolan M."/>
            <person name="Lipzen A."/>
            <person name="Salamov A."/>
            <person name="Henrissat B."/>
            <person name="Wiebenga A."/>
            <person name="De vries R.P."/>
            <person name="Grigoriev I.V."/>
            <person name="Mortensen U.H."/>
            <person name="Andersen M.R."/>
            <person name="Baker S.E."/>
        </authorList>
    </citation>
    <scope>NUCLEOTIDE SEQUENCE</scope>
    <source>
        <strain evidence="1">IBT 28561</strain>
    </source>
</reference>
<dbReference type="OrthoDB" id="2364732at2759"/>
<evidence type="ECO:0000313" key="2">
    <source>
        <dbReference type="Proteomes" id="UP000234254"/>
    </source>
</evidence>
<sequence length="194" mass="21894">MPRPLKSRKVTDDLSICPREGTVQQLADLILSRKVVHVRGTPASGKTTLAQLLKDHLSGQGRNVYFMGTWRDLDTLYEALRIHGTNWRPCFEAVLIIDEGQTSYNDSILWNEILKPRCYGKGEEIMFCLFCSYGSPSTGVETTTCEFTPAILNPRNGTPIKLQTDAIEYLFSFTNGHPGALESMMEYFFHILPL</sequence>
<keyword evidence="2" id="KW-1185">Reference proteome</keyword>
<dbReference type="AlphaFoldDB" id="A0A2I1CQ02"/>
<dbReference type="VEuPathDB" id="FungiDB:P168DRAFT_285884"/>
<gene>
    <name evidence="1" type="ORF">P168DRAFT_285884</name>
</gene>
<dbReference type="RefSeq" id="XP_024688288.1">
    <property type="nucleotide sequence ID" value="XM_024836234.1"/>
</dbReference>